<dbReference type="AlphaFoldDB" id="A0A1D8GGT9"/>
<dbReference type="STRING" id="1424294.Gferi_11300"/>
<evidence type="ECO:0000256" key="2">
    <source>
        <dbReference type="SAM" id="Coils"/>
    </source>
</evidence>
<dbReference type="InterPro" id="IPR001584">
    <property type="entry name" value="Integrase_cat-core"/>
</dbReference>
<dbReference type="OrthoDB" id="9775203at2"/>
<dbReference type="GO" id="GO:0006313">
    <property type="term" value="P:DNA transposition"/>
    <property type="evidence" value="ECO:0007669"/>
    <property type="project" value="InterPro"/>
</dbReference>
<dbReference type="PROSITE" id="PS50994">
    <property type="entry name" value="INTEGRASE"/>
    <property type="match status" value="1"/>
</dbReference>
<dbReference type="RefSeq" id="WP_069976508.1">
    <property type="nucleotide sequence ID" value="NZ_CP017269.1"/>
</dbReference>
<evidence type="ECO:0000313" key="5">
    <source>
        <dbReference type="Proteomes" id="UP000095743"/>
    </source>
</evidence>
<keyword evidence="2" id="KW-0175">Coiled coil</keyword>
<dbReference type="SUPFAM" id="SSF48295">
    <property type="entry name" value="TrpR-like"/>
    <property type="match status" value="1"/>
</dbReference>
<evidence type="ECO:0000256" key="1">
    <source>
        <dbReference type="ARBA" id="ARBA00002286"/>
    </source>
</evidence>
<gene>
    <name evidence="4" type="ORF">Gferi_11300</name>
</gene>
<dbReference type="Pfam" id="PF13333">
    <property type="entry name" value="rve_2"/>
    <property type="match status" value="1"/>
</dbReference>
<dbReference type="Pfam" id="PF00665">
    <property type="entry name" value="rve"/>
    <property type="match status" value="1"/>
</dbReference>
<evidence type="ECO:0000313" key="4">
    <source>
        <dbReference type="EMBL" id="AOT70124.1"/>
    </source>
</evidence>
<dbReference type="GO" id="GO:0004803">
    <property type="term" value="F:transposase activity"/>
    <property type="evidence" value="ECO:0007669"/>
    <property type="project" value="InterPro"/>
</dbReference>
<comment type="function">
    <text evidence="1">Involved in the transposition of the insertion sequence.</text>
</comment>
<dbReference type="KEGG" id="gfe:Gferi_11300"/>
<dbReference type="NCBIfam" id="NF033516">
    <property type="entry name" value="transpos_IS3"/>
    <property type="match status" value="1"/>
</dbReference>
<dbReference type="Pfam" id="PF01527">
    <property type="entry name" value="HTH_Tnp_1"/>
    <property type="match status" value="1"/>
</dbReference>
<sequence length="366" mass="43611">MKKRRQFTPEEKSKIIMELIQGEKTLSEICSTYEIHSNQILRWKKQFLDNMVNAFKGADDKAHKEQQQLEAEKEALLKKIGQLTIEVDWLKKNLASNKSVEERKNMLEPDFRKICIKRQCELLQINRTGTYYQPKPKDGSQILLMQLIDLIHMKHPYYGSRRMVEELKGLGYEVNRKRIQKHMRLMRLKIHYPGPNLSKRNRQHKIYPYLLRNVPITRVNQVWGVDLTYIPMPKGHMYLFVIIDWYSRTIIDYQLSNTLECDFILRCLKRGFTKAKPEIINSDQGSQFTSNDYISLLKEQEIKISMDSKGRATDNAITERFFRNIKQEKLYLYAYETVGELRALVDEYMDFYNRERKHQSLLSDPI</sequence>
<dbReference type="Gene3D" id="1.10.10.10">
    <property type="entry name" value="Winged helix-like DNA-binding domain superfamily/Winged helix DNA-binding domain"/>
    <property type="match status" value="1"/>
</dbReference>
<dbReference type="InterPro" id="IPR050900">
    <property type="entry name" value="Transposase_IS3/IS150/IS904"/>
</dbReference>
<reference evidence="4 5" key="1">
    <citation type="submission" date="2016-09" db="EMBL/GenBank/DDBJ databases">
        <title>Genomic analysis reveals versatility of anaerobic energy metabolism of Geosporobacter ferrireducens IRF9 of phylum Firmicutes.</title>
        <authorList>
            <person name="Kim S.-J."/>
        </authorList>
    </citation>
    <scope>NUCLEOTIDE SEQUENCE [LARGE SCALE GENOMIC DNA]</scope>
    <source>
        <strain evidence="4 5">IRF9</strain>
    </source>
</reference>
<dbReference type="InterPro" id="IPR036397">
    <property type="entry name" value="RNaseH_sf"/>
</dbReference>
<name>A0A1D8GGT9_9FIRM</name>
<dbReference type="Pfam" id="PF13276">
    <property type="entry name" value="HTH_21"/>
    <property type="match status" value="1"/>
</dbReference>
<proteinExistence type="predicted"/>
<dbReference type="SUPFAM" id="SSF53098">
    <property type="entry name" value="Ribonuclease H-like"/>
    <property type="match status" value="1"/>
</dbReference>
<dbReference type="InterPro" id="IPR025948">
    <property type="entry name" value="HTH-like_dom"/>
</dbReference>
<dbReference type="PANTHER" id="PTHR46889">
    <property type="entry name" value="TRANSPOSASE INSF FOR INSERTION SEQUENCE IS3B-RELATED"/>
    <property type="match status" value="1"/>
</dbReference>
<dbReference type="Gene3D" id="3.30.420.10">
    <property type="entry name" value="Ribonuclease H-like superfamily/Ribonuclease H"/>
    <property type="match status" value="1"/>
</dbReference>
<dbReference type="GO" id="GO:0015074">
    <property type="term" value="P:DNA integration"/>
    <property type="evidence" value="ECO:0007669"/>
    <property type="project" value="InterPro"/>
</dbReference>
<evidence type="ECO:0000259" key="3">
    <source>
        <dbReference type="PROSITE" id="PS50994"/>
    </source>
</evidence>
<dbReference type="InterPro" id="IPR012337">
    <property type="entry name" value="RNaseH-like_sf"/>
</dbReference>
<protein>
    <recommendedName>
        <fullName evidence="3">Integrase catalytic domain-containing protein</fullName>
    </recommendedName>
</protein>
<dbReference type="GO" id="GO:0043565">
    <property type="term" value="F:sequence-specific DNA binding"/>
    <property type="evidence" value="ECO:0007669"/>
    <property type="project" value="InterPro"/>
</dbReference>
<dbReference type="PANTHER" id="PTHR46889:SF4">
    <property type="entry name" value="TRANSPOSASE INSO FOR INSERTION SEQUENCE ELEMENT IS911B-RELATED"/>
    <property type="match status" value="1"/>
</dbReference>
<dbReference type="InterPro" id="IPR010921">
    <property type="entry name" value="Trp_repressor/repl_initiator"/>
</dbReference>
<feature type="coiled-coil region" evidence="2">
    <location>
        <begin position="59"/>
        <end position="86"/>
    </location>
</feature>
<organism evidence="4 5">
    <name type="scientific">Geosporobacter ferrireducens</name>
    <dbReference type="NCBI Taxonomy" id="1424294"/>
    <lineage>
        <taxon>Bacteria</taxon>
        <taxon>Bacillati</taxon>
        <taxon>Bacillota</taxon>
        <taxon>Clostridia</taxon>
        <taxon>Peptostreptococcales</taxon>
        <taxon>Thermotaleaceae</taxon>
        <taxon>Geosporobacter</taxon>
    </lineage>
</organism>
<accession>A0A1D8GGT9</accession>
<dbReference type="Proteomes" id="UP000095743">
    <property type="component" value="Chromosome"/>
</dbReference>
<dbReference type="InterPro" id="IPR048020">
    <property type="entry name" value="Transpos_IS3"/>
</dbReference>
<keyword evidence="5" id="KW-1185">Reference proteome</keyword>
<feature type="domain" description="Integrase catalytic" evidence="3">
    <location>
        <begin position="211"/>
        <end position="366"/>
    </location>
</feature>
<dbReference type="InterPro" id="IPR002514">
    <property type="entry name" value="Transposase_8"/>
</dbReference>
<dbReference type="EMBL" id="CP017269">
    <property type="protein sequence ID" value="AOT70124.1"/>
    <property type="molecule type" value="Genomic_DNA"/>
</dbReference>
<dbReference type="InterPro" id="IPR036388">
    <property type="entry name" value="WH-like_DNA-bd_sf"/>
</dbReference>